<dbReference type="Proteomes" id="UP000076476">
    <property type="component" value="Unassembled WGS sequence"/>
</dbReference>
<evidence type="ECO:0000313" key="1">
    <source>
        <dbReference type="EMBL" id="KZN96518.1"/>
    </source>
</evidence>
<protein>
    <submittedName>
        <fullName evidence="1">Uncharacterized protein</fullName>
    </submittedName>
</protein>
<gene>
    <name evidence="1" type="ORF">AZI98_08405</name>
</gene>
<reference evidence="1 2" key="1">
    <citation type="submission" date="2016-04" db="EMBL/GenBank/DDBJ databases">
        <title>Draft genome sequence of Aeribacillus pallidus 8m3 from petroleum reservoir.</title>
        <authorList>
            <person name="Poltaraus A.B."/>
            <person name="Nazina T.N."/>
            <person name="Tourova T.P."/>
            <person name="Malakho S.M."/>
            <person name="Korshunova A.V."/>
            <person name="Sokolova D.S."/>
        </authorList>
    </citation>
    <scope>NUCLEOTIDE SEQUENCE [LARGE SCALE GENOMIC DNA]</scope>
    <source>
        <strain evidence="1 2">8m3</strain>
    </source>
</reference>
<name>A0A165XXW6_9BACI</name>
<accession>A0A165XXW6</accession>
<sequence length="127" mass="14498">MFVAKGKKVKNIISISPDFKHVLSIKENAESGDAVYLRSYYGILARPKERLPYKTDGEFKVEWLANDIAAVTYKTVDHTIQQFIGTYGDRGYGRFYYYVGAEIHGRWQGNNVEVVSNSEGISVTHKW</sequence>
<dbReference type="AlphaFoldDB" id="A0A165XXW6"/>
<dbReference type="OrthoDB" id="2193366at2"/>
<organism evidence="1 2">
    <name type="scientific">Aeribacillus pallidus</name>
    <dbReference type="NCBI Taxonomy" id="33936"/>
    <lineage>
        <taxon>Bacteria</taxon>
        <taxon>Bacillati</taxon>
        <taxon>Bacillota</taxon>
        <taxon>Bacilli</taxon>
        <taxon>Bacillales</taxon>
        <taxon>Bacillaceae</taxon>
        <taxon>Aeribacillus</taxon>
    </lineage>
</organism>
<keyword evidence="2" id="KW-1185">Reference proteome</keyword>
<proteinExistence type="predicted"/>
<evidence type="ECO:0000313" key="2">
    <source>
        <dbReference type="Proteomes" id="UP000076476"/>
    </source>
</evidence>
<comment type="caution">
    <text evidence="1">The sequence shown here is derived from an EMBL/GenBank/DDBJ whole genome shotgun (WGS) entry which is preliminary data.</text>
</comment>
<dbReference type="EMBL" id="LWBR01000021">
    <property type="protein sequence ID" value="KZN96518.1"/>
    <property type="molecule type" value="Genomic_DNA"/>
</dbReference>